<accession>A0AAV0LFI9</accession>
<reference evidence="1" key="1">
    <citation type="submission" date="2022-08" db="EMBL/GenBank/DDBJ databases">
        <authorList>
            <person name="Gutierrez-Valencia J."/>
        </authorList>
    </citation>
    <scope>NUCLEOTIDE SEQUENCE</scope>
</reference>
<sequence length="113" mass="11776">MIEGRSLAVAISNSCTNPNKVANFTPLPGLHLRASMATRYRALSKSTVSLFKHAVNKPAGVKPTPTSAASLFPARLSSTFSRPIAQLGALQSLHSAVSRSLSQGMLCSANPGV</sequence>
<gene>
    <name evidence="1" type="ORF">LITE_LOCUS23706</name>
</gene>
<dbReference type="Proteomes" id="UP001154282">
    <property type="component" value="Unassembled WGS sequence"/>
</dbReference>
<comment type="caution">
    <text evidence="1">The sequence shown here is derived from an EMBL/GenBank/DDBJ whole genome shotgun (WGS) entry which is preliminary data.</text>
</comment>
<organism evidence="1 2">
    <name type="scientific">Linum tenue</name>
    <dbReference type="NCBI Taxonomy" id="586396"/>
    <lineage>
        <taxon>Eukaryota</taxon>
        <taxon>Viridiplantae</taxon>
        <taxon>Streptophyta</taxon>
        <taxon>Embryophyta</taxon>
        <taxon>Tracheophyta</taxon>
        <taxon>Spermatophyta</taxon>
        <taxon>Magnoliopsida</taxon>
        <taxon>eudicotyledons</taxon>
        <taxon>Gunneridae</taxon>
        <taxon>Pentapetalae</taxon>
        <taxon>rosids</taxon>
        <taxon>fabids</taxon>
        <taxon>Malpighiales</taxon>
        <taxon>Linaceae</taxon>
        <taxon>Linum</taxon>
    </lineage>
</organism>
<dbReference type="AlphaFoldDB" id="A0AAV0LFI9"/>
<feature type="non-terminal residue" evidence="1">
    <location>
        <position position="113"/>
    </location>
</feature>
<dbReference type="EMBL" id="CAMGYJ010000006">
    <property type="protein sequence ID" value="CAI0433133.1"/>
    <property type="molecule type" value="Genomic_DNA"/>
</dbReference>
<evidence type="ECO:0000313" key="1">
    <source>
        <dbReference type="EMBL" id="CAI0433133.1"/>
    </source>
</evidence>
<evidence type="ECO:0000313" key="2">
    <source>
        <dbReference type="Proteomes" id="UP001154282"/>
    </source>
</evidence>
<protein>
    <submittedName>
        <fullName evidence="1">Uncharacterized protein</fullName>
    </submittedName>
</protein>
<name>A0AAV0LFI9_9ROSI</name>
<proteinExistence type="predicted"/>
<keyword evidence="2" id="KW-1185">Reference proteome</keyword>